<reference evidence="8 9" key="1">
    <citation type="submission" date="2023-10" db="EMBL/GenBank/DDBJ databases">
        <title>Saccharopolyspora sp. nov., isolated from mangrove soil.</title>
        <authorList>
            <person name="Lu Y."/>
            <person name="Liu W."/>
        </authorList>
    </citation>
    <scope>NUCLEOTIDE SEQUENCE [LARGE SCALE GENOMIC DNA]</scope>
    <source>
        <strain evidence="8 9">S2-29</strain>
    </source>
</reference>
<feature type="transmembrane region" description="Helical" evidence="7">
    <location>
        <begin position="104"/>
        <end position="124"/>
    </location>
</feature>
<keyword evidence="5 7" id="KW-1133">Transmembrane helix</keyword>
<sequence>MNAIRSFFTIIGRIGVGVILIAHGWQKLMVWGIPTTAQNFGKMGVPLPHVSAWYATIVELAGGILLILGIALPLVGIAVAIDMAGAILFVHLQHGLFAPNGFELPLAIGAAVLAMSFNAGTWSIDHALFGRRKNRRADTQHVQPGDSY</sequence>
<feature type="transmembrane region" description="Helical" evidence="7">
    <location>
        <begin position="7"/>
        <end position="25"/>
    </location>
</feature>
<dbReference type="Pfam" id="PF07681">
    <property type="entry name" value="DoxX"/>
    <property type="match status" value="1"/>
</dbReference>
<evidence type="ECO:0000256" key="7">
    <source>
        <dbReference type="SAM" id="Phobius"/>
    </source>
</evidence>
<evidence type="ECO:0000313" key="9">
    <source>
        <dbReference type="Proteomes" id="UP001327093"/>
    </source>
</evidence>
<dbReference type="InterPro" id="IPR032808">
    <property type="entry name" value="DoxX"/>
</dbReference>
<dbReference type="InterPro" id="IPR051907">
    <property type="entry name" value="DoxX-like_oxidoreductase"/>
</dbReference>
<evidence type="ECO:0000256" key="3">
    <source>
        <dbReference type="ARBA" id="ARBA00022475"/>
    </source>
</evidence>
<feature type="transmembrane region" description="Helical" evidence="7">
    <location>
        <begin position="52"/>
        <end position="72"/>
    </location>
</feature>
<name>A0ABU6AH00_9PSEU</name>
<proteinExistence type="inferred from homology"/>
<gene>
    <name evidence="8" type="ORF">R4I43_25740</name>
</gene>
<dbReference type="PANTHER" id="PTHR33452:SF1">
    <property type="entry name" value="INNER MEMBRANE PROTEIN YPHA-RELATED"/>
    <property type="match status" value="1"/>
</dbReference>
<organism evidence="8 9">
    <name type="scientific">Saccharopolyspora mangrovi</name>
    <dbReference type="NCBI Taxonomy" id="3082379"/>
    <lineage>
        <taxon>Bacteria</taxon>
        <taxon>Bacillati</taxon>
        <taxon>Actinomycetota</taxon>
        <taxon>Actinomycetes</taxon>
        <taxon>Pseudonocardiales</taxon>
        <taxon>Pseudonocardiaceae</taxon>
        <taxon>Saccharopolyspora</taxon>
    </lineage>
</organism>
<evidence type="ECO:0000256" key="4">
    <source>
        <dbReference type="ARBA" id="ARBA00022692"/>
    </source>
</evidence>
<feature type="transmembrane region" description="Helical" evidence="7">
    <location>
        <begin position="79"/>
        <end position="98"/>
    </location>
</feature>
<dbReference type="PANTHER" id="PTHR33452">
    <property type="entry name" value="OXIDOREDUCTASE CATD-RELATED"/>
    <property type="match status" value="1"/>
</dbReference>
<evidence type="ECO:0000313" key="8">
    <source>
        <dbReference type="EMBL" id="MEB3370810.1"/>
    </source>
</evidence>
<keyword evidence="9" id="KW-1185">Reference proteome</keyword>
<accession>A0ABU6AH00</accession>
<comment type="similarity">
    <text evidence="2">Belongs to the DoxX family.</text>
</comment>
<dbReference type="Proteomes" id="UP001327093">
    <property type="component" value="Unassembled WGS sequence"/>
</dbReference>
<evidence type="ECO:0000256" key="2">
    <source>
        <dbReference type="ARBA" id="ARBA00006679"/>
    </source>
</evidence>
<protein>
    <submittedName>
        <fullName evidence="8">DoxX family protein</fullName>
    </submittedName>
</protein>
<keyword evidence="6 7" id="KW-0472">Membrane</keyword>
<dbReference type="RefSeq" id="WP_324268277.1">
    <property type="nucleotide sequence ID" value="NZ_JAWLNX010000022.1"/>
</dbReference>
<comment type="subcellular location">
    <subcellularLocation>
        <location evidence="1">Cell membrane</location>
        <topology evidence="1">Multi-pass membrane protein</topology>
    </subcellularLocation>
</comment>
<evidence type="ECO:0000256" key="1">
    <source>
        <dbReference type="ARBA" id="ARBA00004651"/>
    </source>
</evidence>
<keyword evidence="3" id="KW-1003">Cell membrane</keyword>
<keyword evidence="4 7" id="KW-0812">Transmembrane</keyword>
<comment type="caution">
    <text evidence="8">The sequence shown here is derived from an EMBL/GenBank/DDBJ whole genome shotgun (WGS) entry which is preliminary data.</text>
</comment>
<evidence type="ECO:0000256" key="5">
    <source>
        <dbReference type="ARBA" id="ARBA00022989"/>
    </source>
</evidence>
<evidence type="ECO:0000256" key="6">
    <source>
        <dbReference type="ARBA" id="ARBA00023136"/>
    </source>
</evidence>
<dbReference type="EMBL" id="JAWLNX010000022">
    <property type="protein sequence ID" value="MEB3370810.1"/>
    <property type="molecule type" value="Genomic_DNA"/>
</dbReference>